<evidence type="ECO:0000256" key="1">
    <source>
        <dbReference type="ARBA" id="ARBA00002000"/>
    </source>
</evidence>
<dbReference type="InterPro" id="IPR050115">
    <property type="entry name" value="Proteasome_alpha"/>
</dbReference>
<dbReference type="InterPro" id="IPR023332">
    <property type="entry name" value="Proteasome_alpha-type"/>
</dbReference>
<dbReference type="PROSITE" id="PS51475">
    <property type="entry name" value="PROTEASOME_ALPHA_2"/>
    <property type="match status" value="1"/>
</dbReference>
<dbReference type="FunFam" id="3.60.20.10:FF:000007">
    <property type="entry name" value="Proteasome subunit alpha type"/>
    <property type="match status" value="1"/>
</dbReference>
<comment type="function">
    <text evidence="1">The proteasome is a multicatalytic proteinase complex which is characterized by its ability to cleave peptides with Arg, Phe, Tyr, Leu, and Glu adjacent to the leaving group at neutral or slightly basic pH. The proteasome has an ATP-dependent proteolytic activity.</text>
</comment>
<evidence type="ECO:0000256" key="3">
    <source>
        <dbReference type="ARBA" id="ARBA00022490"/>
    </source>
</evidence>
<proteinExistence type="inferred from homology"/>
<sequence length="249" mass="27526">MTSIGTGYDLSNSVFSPDGRVFQVEYAGKAVENGSTSIGIRCKDGIVLAVEKITVSKLLKLGANKRIQTVDKHVGVVYSGMNPDGRHIVTRSREEARHWRDQFREQMPIPTLAANVASYVQLYTVYNSVRPFGVNTIIGGVDDEGSHLYMIDPSGKSWGYRGAASGRGRQTVNNELEKLDFDKLTAAEAVKEAARILYVAHEDNKDKDFELEISWVTEANGRVHEFVPESLLAEAKIYAEEQLDADVEG</sequence>
<dbReference type="InterPro" id="IPR001353">
    <property type="entry name" value="Proteasome_sua/b"/>
</dbReference>
<gene>
    <name evidence="9" type="ORF">DASB73_023050</name>
</gene>
<keyword evidence="4 6" id="KW-0647">Proteasome</keyword>
<evidence type="ECO:0000256" key="2">
    <source>
        <dbReference type="ARBA" id="ARBA00003542"/>
    </source>
</evidence>
<dbReference type="GO" id="GO:0043161">
    <property type="term" value="P:proteasome-mediated ubiquitin-dependent protein catabolic process"/>
    <property type="evidence" value="ECO:0007669"/>
    <property type="project" value="UniProtKB-ARBA"/>
</dbReference>
<evidence type="ECO:0000256" key="4">
    <source>
        <dbReference type="ARBA" id="ARBA00022942"/>
    </source>
</evidence>
<comment type="subunit">
    <text evidence="7">The 26S proteasome consists of a 20S proteasome core and two 19S regulatory subunits.</text>
</comment>
<dbReference type="Pfam" id="PF10584">
    <property type="entry name" value="Proteasome_A_N"/>
    <property type="match status" value="1"/>
</dbReference>
<comment type="function">
    <text evidence="2">The proteasome degrades poly-ubiquitinated proteins in the cytoplasm and in the nucleus. It is essential for the regulated turnover of proteins and for the removal of misfolded proteins. The proteasome is a multicatalytic proteinase complex that is characterized by its ability to cleave peptides with Arg, Phe, Tyr, Leu, and Glu adjacent to the leaving group at neutral or slightly basic pH. It has an ATP-dependent proteolytic activity.</text>
</comment>
<dbReference type="GO" id="GO:0005634">
    <property type="term" value="C:nucleus"/>
    <property type="evidence" value="ECO:0007669"/>
    <property type="project" value="UniProtKB-SubCell"/>
</dbReference>
<reference evidence="9 10" key="1">
    <citation type="journal article" date="2023" name="Elife">
        <title>Identification of key yeast species and microbe-microbe interactions impacting larval growth of Drosophila in the wild.</title>
        <authorList>
            <person name="Mure A."/>
            <person name="Sugiura Y."/>
            <person name="Maeda R."/>
            <person name="Honda K."/>
            <person name="Sakurai N."/>
            <person name="Takahashi Y."/>
            <person name="Watada M."/>
            <person name="Katoh T."/>
            <person name="Gotoh A."/>
            <person name="Gotoh Y."/>
            <person name="Taniguchi I."/>
            <person name="Nakamura K."/>
            <person name="Hayashi T."/>
            <person name="Katayama T."/>
            <person name="Uemura T."/>
            <person name="Hattori Y."/>
        </authorList>
    </citation>
    <scope>NUCLEOTIDE SEQUENCE [LARGE SCALE GENOMIC DNA]</scope>
    <source>
        <strain evidence="9 10">SB-73</strain>
    </source>
</reference>
<dbReference type="GO" id="GO:0010499">
    <property type="term" value="P:proteasomal ubiquitin-independent protein catabolic process"/>
    <property type="evidence" value="ECO:0007669"/>
    <property type="project" value="UniProtKB-ARBA"/>
</dbReference>
<dbReference type="InterPro" id="IPR029055">
    <property type="entry name" value="Ntn_hydrolases_N"/>
</dbReference>
<dbReference type="SUPFAM" id="SSF56235">
    <property type="entry name" value="N-terminal nucleophile aminohydrolases (Ntn hydrolases)"/>
    <property type="match status" value="1"/>
</dbReference>
<organism evidence="9 10">
    <name type="scientific">Starmerella bacillaris</name>
    <name type="common">Yeast</name>
    <name type="synonym">Candida zemplinina</name>
    <dbReference type="NCBI Taxonomy" id="1247836"/>
    <lineage>
        <taxon>Eukaryota</taxon>
        <taxon>Fungi</taxon>
        <taxon>Dikarya</taxon>
        <taxon>Ascomycota</taxon>
        <taxon>Saccharomycotina</taxon>
        <taxon>Dipodascomycetes</taxon>
        <taxon>Dipodascales</taxon>
        <taxon>Trichomonascaceae</taxon>
        <taxon>Starmerella</taxon>
    </lineage>
</organism>
<dbReference type="Gene3D" id="3.60.20.10">
    <property type="entry name" value="Glutamine Phosphoribosylpyrophosphate, subunit 1, domain 1"/>
    <property type="match status" value="1"/>
</dbReference>
<dbReference type="AlphaFoldDB" id="A0AAV5RJH0"/>
<comment type="caution">
    <text evidence="9">The sequence shown here is derived from an EMBL/GenBank/DDBJ whole genome shotgun (WGS) entry which is preliminary data.</text>
</comment>
<comment type="similarity">
    <text evidence="6 7">Belongs to the peptidase T1A family.</text>
</comment>
<dbReference type="EMBL" id="BTGC01000005">
    <property type="protein sequence ID" value="GMM51347.1"/>
    <property type="molecule type" value="Genomic_DNA"/>
</dbReference>
<dbReference type="CDD" id="cd03751">
    <property type="entry name" value="proteasome_alpha_type_3"/>
    <property type="match status" value="1"/>
</dbReference>
<evidence type="ECO:0000256" key="7">
    <source>
        <dbReference type="RuleBase" id="RU000551"/>
    </source>
</evidence>
<evidence type="ECO:0000313" key="9">
    <source>
        <dbReference type="EMBL" id="GMM51347.1"/>
    </source>
</evidence>
<evidence type="ECO:0000256" key="6">
    <source>
        <dbReference type="PROSITE-ProRule" id="PRU00808"/>
    </source>
</evidence>
<dbReference type="InterPro" id="IPR000426">
    <property type="entry name" value="Proteasome_asu_N"/>
</dbReference>
<dbReference type="PANTHER" id="PTHR11599">
    <property type="entry name" value="PROTEASOME SUBUNIT ALPHA/BETA"/>
    <property type="match status" value="1"/>
</dbReference>
<dbReference type="Pfam" id="PF00227">
    <property type="entry name" value="Proteasome"/>
    <property type="match status" value="1"/>
</dbReference>
<keyword evidence="10" id="KW-1185">Reference proteome</keyword>
<keyword evidence="5 7" id="KW-0539">Nucleus</keyword>
<dbReference type="Proteomes" id="UP001362899">
    <property type="component" value="Unassembled WGS sequence"/>
</dbReference>
<name>A0AAV5RJH0_STABA</name>
<comment type="subcellular location">
    <subcellularLocation>
        <location evidence="7">Cytoplasm</location>
    </subcellularLocation>
    <subcellularLocation>
        <location evidence="7">Nucleus</location>
    </subcellularLocation>
</comment>
<evidence type="ECO:0000259" key="8">
    <source>
        <dbReference type="PROSITE" id="PS00388"/>
    </source>
</evidence>
<evidence type="ECO:0000313" key="10">
    <source>
        <dbReference type="Proteomes" id="UP001362899"/>
    </source>
</evidence>
<dbReference type="GO" id="GO:0005737">
    <property type="term" value="C:cytoplasm"/>
    <property type="evidence" value="ECO:0007669"/>
    <property type="project" value="UniProtKB-SubCell"/>
</dbReference>
<keyword evidence="3 7" id="KW-0963">Cytoplasm</keyword>
<dbReference type="SMART" id="SM00948">
    <property type="entry name" value="Proteasome_A_N"/>
    <property type="match status" value="1"/>
</dbReference>
<dbReference type="PROSITE" id="PS00388">
    <property type="entry name" value="PROTEASOME_ALPHA_1"/>
    <property type="match status" value="1"/>
</dbReference>
<dbReference type="GO" id="GO:0019773">
    <property type="term" value="C:proteasome core complex, alpha-subunit complex"/>
    <property type="evidence" value="ECO:0007669"/>
    <property type="project" value="UniProtKB-UniRule"/>
</dbReference>
<accession>A0AAV5RJH0</accession>
<protein>
    <recommendedName>
        <fullName evidence="7">Proteasome subunit alpha type</fullName>
    </recommendedName>
</protein>
<feature type="domain" description="Proteasome alpha-type subunits" evidence="8">
    <location>
        <begin position="8"/>
        <end position="30"/>
    </location>
</feature>
<evidence type="ECO:0000256" key="5">
    <source>
        <dbReference type="ARBA" id="ARBA00023242"/>
    </source>
</evidence>